<evidence type="ECO:0000313" key="4">
    <source>
        <dbReference type="EMBL" id="PBD19670.1"/>
    </source>
</evidence>
<dbReference type="InterPro" id="IPR021720">
    <property type="entry name" value="Malectin_dom"/>
</dbReference>
<dbReference type="EMBL" id="NTHN02000007">
    <property type="protein sequence ID" value="MCT4369836.1"/>
    <property type="molecule type" value="Genomic_DNA"/>
</dbReference>
<dbReference type="Gene3D" id="2.60.120.430">
    <property type="entry name" value="Galactose-binding lectin"/>
    <property type="match status" value="1"/>
</dbReference>
<reference evidence="4" key="1">
    <citation type="submission" date="2017-09" db="EMBL/GenBank/DDBJ databases">
        <title>Yangia sp. SAOS 153D whole genome sequencing.</title>
        <authorList>
            <person name="Verma A."/>
            <person name="Krishnamurthi S."/>
        </authorList>
    </citation>
    <scope>NUCLEOTIDE SEQUENCE [LARGE SCALE GENOMIC DNA]</scope>
    <source>
        <strain evidence="4">SAOS 153D</strain>
    </source>
</reference>
<dbReference type="SUPFAM" id="SSF141072">
    <property type="entry name" value="CalX-like"/>
    <property type="match status" value="1"/>
</dbReference>
<proteinExistence type="predicted"/>
<dbReference type="Pfam" id="PF11721">
    <property type="entry name" value="Malectin"/>
    <property type="match status" value="1"/>
</dbReference>
<dbReference type="RefSeq" id="WP_095881806.1">
    <property type="nucleotide sequence ID" value="NZ_NTHN02000007.1"/>
</dbReference>
<sequence length="2055" mass="211439">MPEDITFGVTDLSGEQSTNPTALDFSETGNPVLFVAQQDGTIYRYEIERQPDGADADTSPDFVVTSSTAINVIPADTQNYNDDGSVNNKAFRQMTGLVATTDEDGNDVLYVTSSDWRISVGEDSGLDTNSSQIHRIVLDPDTGEVLSNVAIVRGLPRSEENHAINGLDLSVDPDTGDTYLWVAIGGNTNKGAPGNNFAGTVDFAYSASVIKINLTELDSYDIRTDASGNLFILDLPTLDDPSRPNVDLTTLNIQNLDLDPNFTLDNNGSSGGVLRPDWAGGNNGLNMAKITDYVLVSEDGQLKLVDNPLSIHSPGFRNPFDVLVTEDGQVYTFDNGPNGGWGGQAVSYSDGAIVDDWTSEFATNQFSEDGSKGYGDQLHYIGEITDLYGPYGGHANPIRAAAEALSLAFNSDGTYAGATSGSAIMAYGEVLFANEAEARDFLSELLIIYAQDSAGSWVDTTSLTGLPDDFFDVVSGYDWEHPGSSIANVLDFFDGTSVMDGTAYSPEAELLDYTEDGSLLTLPESTNGLEEYTATFFGGALQNTIVAASFDGTLYFIKVDDTDGDGRTDSASVVYELGNFGSQPLAVTALGDDGLGVFIDNDGDGLDDFAGLIVSGVYGKDNIAIFIPGGEPLDPSDDLDLDGVDNILDSHVGDPTDGTGVVVGPNSSAKWDFELNNPASTPPGAVPSGDSIAGGIGVNAVWRNNVLPATDNAGDPTQGLYNGGVFNLGGASSFVSIDEAYAGTAVGAANTQQDVLGIGFMSSGAQQLAITSEMVNIFAYSLNKDAPAKTWDGGEKVGLMVGPGDQDTFVEATIAVVDDGGTIKYGVQLIVEENNSFVSSFVEVPGIEDPDILGVGDPNFEVAIDLDMTSGAETATARARYVNNGVYTDWVPTATLALPTAVVEAVKGEYDNLGSVTGAVVGMVASTTTGDDSFAASWDWIEVTNTSEGEVVHRWVGGNADVAATDGGMDWSSSTSVLVAGTTSVSTFNLATLDSSVPSTTPIGVFTQERWAQPTGAGMQYEFAVDPGSYAIRLYMGNGYAGTDQIGERIFDVSIEGTLFLNDFDLVATFGSGVGGMVQWTGQINDGIADIDFASVLENPLINAIEIIAIDDVETGPSISVGDAIAGEADGSVTVALSASNYVPSESTVLVQFEVRPLTATAGSDYSVANATLNAATGVYSGSRQIAGGAADASVQINILNDTLVEGAERFEVVITGVSGANATIGEETGLVTILDNDSGTPGTGGGAVTLAITANATNVKESNYGSGSFVLSNTGTKVVTKVEIDVSKAVLKDAVFDPFGVAGDTISKALTIDSAGNTGVDAPNNNASDPNNETYLGAGGTAGYEGIVLTFDTATNGGFQSGETVTFSVDMDPNSIAGAKKSTLDAGTSPSWDVGGVSGAELIGSSFTVTYADGTTSTGYLQGTGTQAGAKGLSSQAAAGTEASIVVNGLIEGGVGTYSDSDFSMLVSGPAGATMRVVLMKAMIQPTTNAFSTGTSTEQAYAPQLDAQLAALAASDFPANNAVEVQTVDVTLTGGVQDISSMFDLSGVAAFDFTGEDQLPLGIVAAVIDPSNGNLPVGPTTSPIYLTYDADSSSGGGSSGGGGTGGGSTPTGDPFVVEAEDMTLVQGFAVFGNPHASGDQLIQATDPGTQIASYSVVTAGTFDIKIGYFDESDGQSVLNVLLNGTVIDSFVWDLDAAETTVTPSSFAEHVISGIELAVGDTLELSGVSDGGEPLRIDFAEFTPVEGSSGGGSSGGGSTGGGSTGGGSSSGETFRVEAESLTLVQGFAVFGNPHASDDQLIQATDPGTQIASYSVTQAGSFDLTLGYFDESDGQSVLNVLLNGTVIDSFTWDLDAAETTVTPGSFAQHTISGIELSVGDTLELSGVSDGGEPLRIDYLDFTPLEGGSGGGSAPANPGELVRIEAETFSLDQGFIISGNGHASGDQLIRAGDAGVQSASFVFADATGTYNFTLGHYDESDGQSQLDIEVNGIVVDSFVWNLDAGDAIVNGTSFAEHSTLGVELETGDVVSFTGISDGGEPLRIDYLDYIYVDGIIG</sequence>
<dbReference type="Proteomes" id="UP000217448">
    <property type="component" value="Unassembled WGS sequence"/>
</dbReference>
<protein>
    <recommendedName>
        <fullName evidence="2">Malectin domain-containing protein</fullName>
    </recommendedName>
</protein>
<reference evidence="3" key="3">
    <citation type="submission" date="2024-05" db="EMBL/GenBank/DDBJ databases">
        <title>Yangia mangrovi SAOS 153D genome.</title>
        <authorList>
            <person name="Verma A."/>
            <person name="Pal Y."/>
            <person name="Sundharam S."/>
            <person name="Bisht B."/>
            <person name="Srinivasan K."/>
        </authorList>
    </citation>
    <scope>NUCLEOTIDE SEQUENCE</scope>
    <source>
        <strain evidence="3">SAOS 153D</strain>
    </source>
</reference>
<accession>A0A2A3JZ33</accession>
<organism evidence="4">
    <name type="scientific">Alloyangia mangrovi</name>
    <dbReference type="NCBI Taxonomy" id="1779329"/>
    <lineage>
        <taxon>Bacteria</taxon>
        <taxon>Pseudomonadati</taxon>
        <taxon>Pseudomonadota</taxon>
        <taxon>Alphaproteobacteria</taxon>
        <taxon>Rhodobacterales</taxon>
        <taxon>Roseobacteraceae</taxon>
        <taxon>Alloyangia</taxon>
    </lineage>
</organism>
<feature type="compositionally biased region" description="Gly residues" evidence="1">
    <location>
        <begin position="1595"/>
        <end position="1610"/>
    </location>
</feature>
<dbReference type="EMBL" id="NTHN01000107">
    <property type="protein sequence ID" value="PBD19670.1"/>
    <property type="molecule type" value="Genomic_DNA"/>
</dbReference>
<feature type="region of interest" description="Disordered" evidence="1">
    <location>
        <begin position="1590"/>
        <end position="1614"/>
    </location>
</feature>
<feature type="compositionally biased region" description="Gly residues" evidence="1">
    <location>
        <begin position="1748"/>
        <end position="1769"/>
    </location>
</feature>
<dbReference type="Gene3D" id="2.60.120.260">
    <property type="entry name" value="Galactose-binding domain-like"/>
    <property type="match status" value="3"/>
</dbReference>
<dbReference type="InterPro" id="IPR038081">
    <property type="entry name" value="CalX-like_sf"/>
</dbReference>
<evidence type="ECO:0000313" key="3">
    <source>
        <dbReference type="EMBL" id="MCT4369836.1"/>
    </source>
</evidence>
<dbReference type="InterPro" id="IPR011042">
    <property type="entry name" value="6-blade_b-propeller_TolB-like"/>
</dbReference>
<dbReference type="Gene3D" id="2.60.40.2030">
    <property type="match status" value="1"/>
</dbReference>
<evidence type="ECO:0000256" key="1">
    <source>
        <dbReference type="SAM" id="MobiDB-lite"/>
    </source>
</evidence>
<evidence type="ECO:0000259" key="2">
    <source>
        <dbReference type="Pfam" id="PF11721"/>
    </source>
</evidence>
<name>A0A2A3JZ33_9RHOB</name>
<keyword evidence="5" id="KW-1185">Reference proteome</keyword>
<evidence type="ECO:0000313" key="5">
    <source>
        <dbReference type="Proteomes" id="UP000217448"/>
    </source>
</evidence>
<reference evidence="5" key="2">
    <citation type="submission" date="2023-07" db="EMBL/GenBank/DDBJ databases">
        <title>Yangia mangrovi SAOS 153D genome.</title>
        <authorList>
            <person name="Verma A."/>
            <person name="Pal Y."/>
            <person name="Sundharam S."/>
            <person name="Bisht B."/>
            <person name="Srinivasan K."/>
        </authorList>
    </citation>
    <scope>NUCLEOTIDE SEQUENCE [LARGE SCALE GENOMIC DNA]</scope>
    <source>
        <strain evidence="5">SAOS 153D</strain>
    </source>
</reference>
<feature type="domain" description="Malectin" evidence="2">
    <location>
        <begin position="991"/>
        <end position="1073"/>
    </location>
</feature>
<dbReference type="CDD" id="cd02795">
    <property type="entry name" value="CBM6-CBM35-CBM36_like"/>
    <property type="match status" value="1"/>
</dbReference>
<dbReference type="Gene3D" id="2.120.10.30">
    <property type="entry name" value="TolB, C-terminal domain"/>
    <property type="match status" value="1"/>
</dbReference>
<feature type="region of interest" description="Disordered" evidence="1">
    <location>
        <begin position="1746"/>
        <end position="1772"/>
    </location>
</feature>
<dbReference type="OrthoDB" id="9773411at2"/>
<comment type="caution">
    <text evidence="4">The sequence shown here is derived from an EMBL/GenBank/DDBJ whole genome shotgun (WGS) entry which is preliminary data.</text>
</comment>
<feature type="region of interest" description="Disordered" evidence="1">
    <location>
        <begin position="1"/>
        <end position="24"/>
    </location>
</feature>
<gene>
    <name evidence="3" type="ORF">CLG85_005600</name>
    <name evidence="4" type="ORF">CLG85_08065</name>
</gene>